<dbReference type="GO" id="GO:0005975">
    <property type="term" value="P:carbohydrate metabolic process"/>
    <property type="evidence" value="ECO:0007669"/>
    <property type="project" value="InterPro"/>
</dbReference>
<feature type="domain" description="Alpha-L-rhamnosidase C-terminal" evidence="3">
    <location>
        <begin position="579"/>
        <end position="633"/>
    </location>
</feature>
<accession>A0A165DJ01</accession>
<dbReference type="OrthoDB" id="10036721at2759"/>
<organism evidence="4 5">
    <name type="scientific">Exidia glandulosa HHB12029</name>
    <dbReference type="NCBI Taxonomy" id="1314781"/>
    <lineage>
        <taxon>Eukaryota</taxon>
        <taxon>Fungi</taxon>
        <taxon>Dikarya</taxon>
        <taxon>Basidiomycota</taxon>
        <taxon>Agaricomycotina</taxon>
        <taxon>Agaricomycetes</taxon>
        <taxon>Auriculariales</taxon>
        <taxon>Exidiaceae</taxon>
        <taxon>Exidia</taxon>
    </lineage>
</organism>
<dbReference type="PANTHER" id="PTHR34987">
    <property type="entry name" value="C, PUTATIVE (AFU_ORTHOLOGUE AFUA_3G02880)-RELATED"/>
    <property type="match status" value="1"/>
</dbReference>
<feature type="chain" id="PRO_5007856596" evidence="1">
    <location>
        <begin position="20"/>
        <end position="680"/>
    </location>
</feature>
<keyword evidence="5" id="KW-1185">Reference proteome</keyword>
<evidence type="ECO:0000256" key="1">
    <source>
        <dbReference type="SAM" id="SignalP"/>
    </source>
</evidence>
<dbReference type="SUPFAM" id="SSF48208">
    <property type="entry name" value="Six-hairpin glycosidases"/>
    <property type="match status" value="1"/>
</dbReference>
<dbReference type="InterPro" id="IPR035398">
    <property type="entry name" value="Bac_rhamnosid_C"/>
</dbReference>
<name>A0A165DJ01_EXIGL</name>
<protein>
    <submittedName>
        <fullName evidence="4">Glycoside hydrolase family 78 protein</fullName>
    </submittedName>
</protein>
<keyword evidence="4" id="KW-0378">Hydrolase</keyword>
<evidence type="ECO:0000313" key="5">
    <source>
        <dbReference type="Proteomes" id="UP000077266"/>
    </source>
</evidence>
<feature type="signal peptide" evidence="1">
    <location>
        <begin position="1"/>
        <end position="19"/>
    </location>
</feature>
<dbReference type="EMBL" id="KV426216">
    <property type="protein sequence ID" value="KZV84660.1"/>
    <property type="molecule type" value="Genomic_DNA"/>
</dbReference>
<gene>
    <name evidence="4" type="ORF">EXIGLDRAFT_753732</name>
</gene>
<dbReference type="InterPro" id="IPR012341">
    <property type="entry name" value="6hp_glycosidase-like_sf"/>
</dbReference>
<dbReference type="InParanoid" id="A0A165DJ01"/>
<evidence type="ECO:0000313" key="4">
    <source>
        <dbReference type="EMBL" id="KZV84660.1"/>
    </source>
</evidence>
<dbReference type="PANTHER" id="PTHR34987:SF6">
    <property type="entry name" value="ALPHA-L-RHAMNOSIDASE SIX-HAIRPIN GLYCOSIDASE DOMAIN-CONTAINING PROTEIN"/>
    <property type="match status" value="1"/>
</dbReference>
<proteinExistence type="predicted"/>
<dbReference type="AlphaFoldDB" id="A0A165DJ01"/>
<reference evidence="4 5" key="1">
    <citation type="journal article" date="2016" name="Mol. Biol. Evol.">
        <title>Comparative Genomics of Early-Diverging Mushroom-Forming Fungi Provides Insights into the Origins of Lignocellulose Decay Capabilities.</title>
        <authorList>
            <person name="Nagy L.G."/>
            <person name="Riley R."/>
            <person name="Tritt A."/>
            <person name="Adam C."/>
            <person name="Daum C."/>
            <person name="Floudas D."/>
            <person name="Sun H."/>
            <person name="Yadav J.S."/>
            <person name="Pangilinan J."/>
            <person name="Larsson K.H."/>
            <person name="Matsuura K."/>
            <person name="Barry K."/>
            <person name="Labutti K."/>
            <person name="Kuo R."/>
            <person name="Ohm R.A."/>
            <person name="Bhattacharya S.S."/>
            <person name="Shirouzu T."/>
            <person name="Yoshinaga Y."/>
            <person name="Martin F.M."/>
            <person name="Grigoriev I.V."/>
            <person name="Hibbett D.S."/>
        </authorList>
    </citation>
    <scope>NUCLEOTIDE SEQUENCE [LARGE SCALE GENOMIC DNA]</scope>
    <source>
        <strain evidence="4 5">HHB12029</strain>
    </source>
</reference>
<dbReference type="Pfam" id="PF17390">
    <property type="entry name" value="Bac_rhamnosid_C"/>
    <property type="match status" value="1"/>
</dbReference>
<dbReference type="GO" id="GO:0016787">
    <property type="term" value="F:hydrolase activity"/>
    <property type="evidence" value="ECO:0007669"/>
    <property type="project" value="UniProtKB-KW"/>
</dbReference>
<feature type="domain" description="Alpha-L-rhamnosidase six-hairpin glycosidase" evidence="2">
    <location>
        <begin position="246"/>
        <end position="467"/>
    </location>
</feature>
<dbReference type="Pfam" id="PF17389">
    <property type="entry name" value="Bac_rhamnosid6H"/>
    <property type="match status" value="1"/>
</dbReference>
<evidence type="ECO:0000259" key="3">
    <source>
        <dbReference type="Pfam" id="PF17390"/>
    </source>
</evidence>
<sequence length="680" mass="72384">MGNLRSLNVLLLAIPLAFCSAPAGPWDAFNFAPASKTVWPTAVFHTEGSVTGADDLPGNKGAATLVGNGAWLALDFGLEVGGLISLNFDTVTPASSVNLAFTESSVFVRPDASDDGTQCTESMKYDGVFNIPAPLPSGPWTLPRASMRGGFRFLTIVSASDDPVTISNVSCSITFMPHVENLRDYAGYFYTNDSLSADADLLTKIWYAGAYTVQTNTVPGDSGRMWPLVPSPGWSTTGNLGVDGPIIVDGAKRDRTVWPGDMGIATPTQFVSTNDVIATRNALDVLFVDQEPNTGELYFVGPPIKGRGSDTYHAWTLVGARNYFMYTGDREWLDNLWTNYTKAVTFLTNKVDDSGLINITGLGDWARLGGGGHNAAGNAILYKVLTDAADLASHTDRTDEAAQYLAKAAALKEVYNTAFWDDAQGMYRDNPDTTLAAQDANSFAVLYNLTNTPDQATRVSEGLTKNWNDIGAVAPELPNTISPFASGFEIQAHFEAGQGERALDLIRREWGYMLSTNLSVQSTLIEGFTADGGIGYRSDTGYAGDLAYTSHAHGWSTGPTSALTFYLLGISLTAPQGAQWRFAPHTSGLPAAEGGFETPLGRFDVKWALAQDGSFTAELATPEGTEGVVDLANVVQTGTGPTRVLVDGQKVADGVGSPVSVAGGSRKVQIRSSTCAKKRK</sequence>
<dbReference type="STRING" id="1314781.A0A165DJ01"/>
<dbReference type="InterPro" id="IPR035396">
    <property type="entry name" value="Bac_rhamnosid6H"/>
</dbReference>
<keyword evidence="1" id="KW-0732">Signal</keyword>
<dbReference type="InterPro" id="IPR008928">
    <property type="entry name" value="6-hairpin_glycosidase_sf"/>
</dbReference>
<dbReference type="Gene3D" id="1.50.10.10">
    <property type="match status" value="1"/>
</dbReference>
<dbReference type="Gene3D" id="2.60.420.10">
    <property type="entry name" value="Maltose phosphorylase, domain 3"/>
    <property type="match status" value="1"/>
</dbReference>
<dbReference type="Proteomes" id="UP000077266">
    <property type="component" value="Unassembled WGS sequence"/>
</dbReference>
<evidence type="ECO:0000259" key="2">
    <source>
        <dbReference type="Pfam" id="PF17389"/>
    </source>
</evidence>